<evidence type="ECO:0000256" key="4">
    <source>
        <dbReference type="SAM" id="MobiDB-lite"/>
    </source>
</evidence>
<dbReference type="InterPro" id="IPR010982">
    <property type="entry name" value="Lambda_DNA-bd_dom_sf"/>
</dbReference>
<dbReference type="GO" id="GO:0000976">
    <property type="term" value="F:transcription cis-regulatory region binding"/>
    <property type="evidence" value="ECO:0007669"/>
    <property type="project" value="TreeGrafter"/>
</dbReference>
<keyword evidence="1" id="KW-0805">Transcription regulation</keyword>
<reference evidence="6 7" key="1">
    <citation type="submission" date="2018-08" db="EMBL/GenBank/DDBJ databases">
        <title>Genomic Encyclopedia of Archaeal and Bacterial Type Strains, Phase II (KMG-II): from individual species to whole genera.</title>
        <authorList>
            <person name="Goeker M."/>
        </authorList>
    </citation>
    <scope>NUCLEOTIDE SEQUENCE [LARGE SCALE GENOMIC DNA]</scope>
    <source>
        <strain evidence="6 7">DSM 45791</strain>
    </source>
</reference>
<dbReference type="InterPro" id="IPR046335">
    <property type="entry name" value="LacI/GalR-like_sensor"/>
</dbReference>
<dbReference type="PANTHER" id="PTHR30146">
    <property type="entry name" value="LACI-RELATED TRANSCRIPTIONAL REPRESSOR"/>
    <property type="match status" value="1"/>
</dbReference>
<name>A0A3E0HI78_9PSEU</name>
<dbReference type="InterPro" id="IPR028082">
    <property type="entry name" value="Peripla_BP_I"/>
</dbReference>
<proteinExistence type="predicted"/>
<evidence type="ECO:0000259" key="5">
    <source>
        <dbReference type="PROSITE" id="PS50932"/>
    </source>
</evidence>
<evidence type="ECO:0000313" key="6">
    <source>
        <dbReference type="EMBL" id="REH46118.1"/>
    </source>
</evidence>
<organism evidence="6 7">
    <name type="scientific">Kutzneria buriramensis</name>
    <dbReference type="NCBI Taxonomy" id="1045776"/>
    <lineage>
        <taxon>Bacteria</taxon>
        <taxon>Bacillati</taxon>
        <taxon>Actinomycetota</taxon>
        <taxon>Actinomycetes</taxon>
        <taxon>Pseudonocardiales</taxon>
        <taxon>Pseudonocardiaceae</taxon>
        <taxon>Kutzneria</taxon>
    </lineage>
</organism>
<keyword evidence="3" id="KW-0804">Transcription</keyword>
<dbReference type="AlphaFoldDB" id="A0A3E0HI78"/>
<evidence type="ECO:0000313" key="7">
    <source>
        <dbReference type="Proteomes" id="UP000256269"/>
    </source>
</evidence>
<dbReference type="SMART" id="SM00354">
    <property type="entry name" value="HTH_LACI"/>
    <property type="match status" value="1"/>
</dbReference>
<evidence type="ECO:0000256" key="3">
    <source>
        <dbReference type="ARBA" id="ARBA00023163"/>
    </source>
</evidence>
<dbReference type="InterPro" id="IPR000843">
    <property type="entry name" value="HTH_LacI"/>
</dbReference>
<dbReference type="PROSITE" id="PS50932">
    <property type="entry name" value="HTH_LACI_2"/>
    <property type="match status" value="1"/>
</dbReference>
<dbReference type="SUPFAM" id="SSF47413">
    <property type="entry name" value="lambda repressor-like DNA-binding domains"/>
    <property type="match status" value="1"/>
</dbReference>
<dbReference type="Gene3D" id="1.10.260.40">
    <property type="entry name" value="lambda repressor-like DNA-binding domains"/>
    <property type="match status" value="1"/>
</dbReference>
<comment type="caution">
    <text evidence="6">The sequence shown here is derived from an EMBL/GenBank/DDBJ whole genome shotgun (WGS) entry which is preliminary data.</text>
</comment>
<feature type="region of interest" description="Disordered" evidence="4">
    <location>
        <begin position="1"/>
        <end position="21"/>
    </location>
</feature>
<gene>
    <name evidence="6" type="ORF">BCF44_107251</name>
</gene>
<keyword evidence="7" id="KW-1185">Reference proteome</keyword>
<protein>
    <submittedName>
        <fullName evidence="6">LacI family transcriptional regulator</fullName>
    </submittedName>
</protein>
<evidence type="ECO:0000256" key="2">
    <source>
        <dbReference type="ARBA" id="ARBA00023125"/>
    </source>
</evidence>
<feature type="domain" description="HTH lacI-type" evidence="5">
    <location>
        <begin position="3"/>
        <end position="46"/>
    </location>
</feature>
<accession>A0A3E0HI78</accession>
<dbReference type="PANTHER" id="PTHR30146:SF109">
    <property type="entry name" value="HTH-TYPE TRANSCRIPTIONAL REGULATOR GALS"/>
    <property type="match status" value="1"/>
</dbReference>
<evidence type="ECO:0000256" key="1">
    <source>
        <dbReference type="ARBA" id="ARBA00023015"/>
    </source>
</evidence>
<dbReference type="EMBL" id="QUNO01000007">
    <property type="protein sequence ID" value="REH46118.1"/>
    <property type="molecule type" value="Genomic_DNA"/>
</dbReference>
<dbReference type="SUPFAM" id="SSF53822">
    <property type="entry name" value="Periplasmic binding protein-like I"/>
    <property type="match status" value="1"/>
</dbReference>
<dbReference type="Proteomes" id="UP000256269">
    <property type="component" value="Unassembled WGS sequence"/>
</dbReference>
<dbReference type="CDD" id="cd06267">
    <property type="entry name" value="PBP1_LacI_sugar_binding-like"/>
    <property type="match status" value="1"/>
</dbReference>
<sequence>MHPGTASRALNPNARGEVSRQTVRRVERAAHLLGYLPNTVARGLRTSRSLVVALVVPDITNPLFPYIVRGAEQVLVEAGYTLVLTDTNNDPGRERSQVAAMRAGGVDGFIVATARWQDPVLDELAAAAVPTVLVNRRNQSCSFPYFGTDDRHGIDLCVDHLKQLGHRSILHLAGPADTSTGRERASAFRQAMRARRLPTARAVVNCSSFTEQAGAAAVNTVLAQGFSFTAIVAGNDLLAIGALEALTARGIECPRDVSITGYNDVDFMRRLTPAFTTVRVPLNKMGALAARTLLGWLGGTEPELGAKVLLPVEFMHRGTTARAAR</sequence>
<dbReference type="Pfam" id="PF13377">
    <property type="entry name" value="Peripla_BP_3"/>
    <property type="match status" value="1"/>
</dbReference>
<dbReference type="Gene3D" id="3.40.50.2300">
    <property type="match status" value="2"/>
</dbReference>
<dbReference type="GO" id="GO:0003700">
    <property type="term" value="F:DNA-binding transcription factor activity"/>
    <property type="evidence" value="ECO:0007669"/>
    <property type="project" value="TreeGrafter"/>
</dbReference>
<keyword evidence="2" id="KW-0238">DNA-binding</keyword>